<evidence type="ECO:0000256" key="1">
    <source>
        <dbReference type="ARBA" id="ARBA00022741"/>
    </source>
</evidence>
<name>A0A8H5GU07_9AGAR</name>
<keyword evidence="2" id="KW-0067">ATP-binding</keyword>
<dbReference type="PROSITE" id="PS51192">
    <property type="entry name" value="HELICASE_ATP_BIND_1"/>
    <property type="match status" value="1"/>
</dbReference>
<dbReference type="GO" id="GO:0005524">
    <property type="term" value="F:ATP binding"/>
    <property type="evidence" value="ECO:0007669"/>
    <property type="project" value="InterPro"/>
</dbReference>
<comment type="caution">
    <text evidence="4">The sequence shown here is derived from an EMBL/GenBank/DDBJ whole genome shotgun (WGS) entry which is preliminary data.</text>
</comment>
<evidence type="ECO:0000259" key="3">
    <source>
        <dbReference type="PROSITE" id="PS51192"/>
    </source>
</evidence>
<accession>A0A8H5GU07</accession>
<dbReference type="SUPFAM" id="SSF52540">
    <property type="entry name" value="P-loop containing nucleoside triphosphate hydrolases"/>
    <property type="match status" value="1"/>
</dbReference>
<dbReference type="InterPro" id="IPR000330">
    <property type="entry name" value="SNF2_N"/>
</dbReference>
<dbReference type="InterPro" id="IPR027417">
    <property type="entry name" value="P-loop_NTPase"/>
</dbReference>
<dbReference type="Pfam" id="PF00176">
    <property type="entry name" value="SNF2-rel_dom"/>
    <property type="match status" value="1"/>
</dbReference>
<proteinExistence type="predicted"/>
<dbReference type="InterPro" id="IPR038718">
    <property type="entry name" value="SNF2-like_sf"/>
</dbReference>
<evidence type="ECO:0000313" key="4">
    <source>
        <dbReference type="EMBL" id="KAF5370979.1"/>
    </source>
</evidence>
<feature type="domain" description="Helicase ATP-binding" evidence="3">
    <location>
        <begin position="491"/>
        <end position="715"/>
    </location>
</feature>
<dbReference type="Gene3D" id="3.40.50.10810">
    <property type="entry name" value="Tandem AAA-ATPase domain"/>
    <property type="match status" value="1"/>
</dbReference>
<dbReference type="OrthoDB" id="3270319at2759"/>
<evidence type="ECO:0000313" key="5">
    <source>
        <dbReference type="Proteomes" id="UP000565441"/>
    </source>
</evidence>
<dbReference type="Proteomes" id="UP000565441">
    <property type="component" value="Unassembled WGS sequence"/>
</dbReference>
<dbReference type="EMBL" id="JAACJP010000049">
    <property type="protein sequence ID" value="KAF5370979.1"/>
    <property type="molecule type" value="Genomic_DNA"/>
</dbReference>
<evidence type="ECO:0000256" key="2">
    <source>
        <dbReference type="ARBA" id="ARBA00022840"/>
    </source>
</evidence>
<protein>
    <recommendedName>
        <fullName evidence="3">Helicase ATP-binding domain-containing protein</fullName>
    </recommendedName>
</protein>
<dbReference type="InterPro" id="IPR014001">
    <property type="entry name" value="Helicase_ATP-bd"/>
</dbReference>
<keyword evidence="5" id="KW-1185">Reference proteome</keyword>
<organism evidence="4 5">
    <name type="scientific">Tricholomella constricta</name>
    <dbReference type="NCBI Taxonomy" id="117010"/>
    <lineage>
        <taxon>Eukaryota</taxon>
        <taxon>Fungi</taxon>
        <taxon>Dikarya</taxon>
        <taxon>Basidiomycota</taxon>
        <taxon>Agaricomycotina</taxon>
        <taxon>Agaricomycetes</taxon>
        <taxon>Agaricomycetidae</taxon>
        <taxon>Agaricales</taxon>
        <taxon>Tricholomatineae</taxon>
        <taxon>Lyophyllaceae</taxon>
        <taxon>Tricholomella</taxon>
    </lineage>
</organism>
<keyword evidence="1" id="KW-0547">Nucleotide-binding</keyword>
<dbReference type="SMART" id="SM00487">
    <property type="entry name" value="DEXDc"/>
    <property type="match status" value="1"/>
</dbReference>
<dbReference type="AlphaFoldDB" id="A0A8H5GU07"/>
<reference evidence="4 5" key="1">
    <citation type="journal article" date="2020" name="ISME J.">
        <title>Uncovering the hidden diversity of litter-decomposition mechanisms in mushroom-forming fungi.</title>
        <authorList>
            <person name="Floudas D."/>
            <person name="Bentzer J."/>
            <person name="Ahren D."/>
            <person name="Johansson T."/>
            <person name="Persson P."/>
            <person name="Tunlid A."/>
        </authorList>
    </citation>
    <scope>NUCLEOTIDE SEQUENCE [LARGE SCALE GENOMIC DNA]</scope>
    <source>
        <strain evidence="4 5">CBS 661.87</strain>
    </source>
</reference>
<sequence>MQRLDQNVIPRSLRIVNDDQAQRPLNLGTVNIVDSVTCRSITVSIMQYTMEPLFSTYIPALVAAVKVEDELSSSSSRLFPSVMPSHTASSALVKLFDPTGAPWEWPAWQDRTGVLHGLFPEDDKHLPYGWTRQNAIDIQSYFRAYHLLPTEEKKMAFAAKTKGGSAHPGRELWNNWVMRRWNAWGIHDIVVQELKEAEIHPLNIIVRENDPSAPWPTSDFYIPMILDSLALRLFGEEAFPSGAGVLTTNIRKCIHIIAQKSWNTIRVQVGVLKNRPNEIMATALAAFKDLENGKPTKAKVSRAIWAVSKWKSCAQLYNTPDNVKAAEDMLAELQAILEALGAKIKKRVEPAGICKVSTVDLKGLATEEDVSDLLALYDEYFDQDAEDQDEPPISDALPDKQQLNDCGGDFGMELEAKMTPASLALSLGFKTGLPPSFNLLRDRSGISPWDDPLTFADPKADPLPCNLSKLCLHWHQLAGVHSIVRSIFTEVADPSHTTGVLVGDEVGLGKTAQAISTIAFLMQVIRLQETKRKLPRLIAKRCYLGGSDNIPSLPHLILCPGTLIAQWVSELKVLLRPKSVDIFVYESQSDSRQFWSSSSAFQQSKHKPHNRIVVMSHSALFNDMNSLHQNLKKKKGGPRPWDIPSPKGPLTETIFEQHFLTTIVDEAHHMRNIGKRHSAVLRILQQTKLRLIMTATPLHTSSKDIASMGRLVGIPHFFTEESHIEEKADAAAVRKAKKLDDDGEALLVEQLQSVKRLQAHLVGHFLRRTTASLDFIRKPLLPSHWRSG</sequence>
<dbReference type="PANTHER" id="PTHR10799">
    <property type="entry name" value="SNF2/RAD54 HELICASE FAMILY"/>
    <property type="match status" value="1"/>
</dbReference>
<gene>
    <name evidence="4" type="ORF">D9615_010044</name>
</gene>